<evidence type="ECO:0000313" key="1">
    <source>
        <dbReference type="EMBL" id="MPW13738.1"/>
    </source>
</evidence>
<comment type="caution">
    <text evidence="1">The sequence shown here is derived from an EMBL/GenBank/DDBJ whole genome shotgun (WGS) entry which is preliminary data.</text>
</comment>
<gene>
    <name evidence="1" type="ORF">GDZ32_01450</name>
</gene>
<dbReference type="CDD" id="cd11532">
    <property type="entry name" value="NTP-PPase_COG4997"/>
    <property type="match status" value="1"/>
</dbReference>
<dbReference type="GO" id="GO:0016787">
    <property type="term" value="F:hydrolase activity"/>
    <property type="evidence" value="ECO:0007669"/>
    <property type="project" value="UniProtKB-KW"/>
</dbReference>
<proteinExistence type="predicted"/>
<evidence type="ECO:0000313" key="2">
    <source>
        <dbReference type="Proteomes" id="UP000430466"/>
    </source>
</evidence>
<keyword evidence="1" id="KW-0378">Hydrolase</keyword>
<dbReference type="SUPFAM" id="SSF101386">
    <property type="entry name" value="all-alpha NTP pyrophosphatases"/>
    <property type="match status" value="1"/>
</dbReference>
<protein>
    <submittedName>
        <fullName evidence="1">Phosphoribosyl-ATP pyrophosphohydrolase</fullName>
    </submittedName>
</protein>
<dbReference type="Pfam" id="PF01503">
    <property type="entry name" value="PRA-PH"/>
    <property type="match status" value="1"/>
</dbReference>
<organism evidence="1 2">
    <name type="scientific">Lactobacillus helveticus</name>
    <name type="common">Lactobacillus suntoryeus</name>
    <dbReference type="NCBI Taxonomy" id="1587"/>
    <lineage>
        <taxon>Bacteria</taxon>
        <taxon>Bacillati</taxon>
        <taxon>Bacillota</taxon>
        <taxon>Bacilli</taxon>
        <taxon>Lactobacillales</taxon>
        <taxon>Lactobacillaceae</taxon>
        <taxon>Lactobacillus</taxon>
    </lineage>
</organism>
<reference evidence="1 2" key="1">
    <citation type="submission" date="2019-10" db="EMBL/GenBank/DDBJ databases">
        <title>Draft genome sequences of Lactobacillus strains.</title>
        <authorList>
            <person name="Cho G.-S."/>
            <person name="Fagbemigun O."/>
            <person name="Brinks E."/>
            <person name="Franz C.M.A.P."/>
        </authorList>
    </citation>
    <scope>NUCLEOTIDE SEQUENCE [LARGE SCALE GENOMIC DNA]</scope>
    <source>
        <strain evidence="1 2">313</strain>
    </source>
</reference>
<sequence length="101" mass="11713">MRKLVRNKIPHFAPDAKYRKLAPAEIELALKDKIVEEALEVKAASNDQNLIEELGDVYSVLEAFLNYKKIDKQLFLKKVAEKNREKGTFSEYLLMETNNDK</sequence>
<dbReference type="InterPro" id="IPR038735">
    <property type="entry name" value="MSMEG_1276-like_NTP-PPase_dom"/>
</dbReference>
<dbReference type="EMBL" id="WHOE01000011">
    <property type="protein sequence ID" value="MPW13738.1"/>
    <property type="molecule type" value="Genomic_DNA"/>
</dbReference>
<dbReference type="RefSeq" id="WP_152723226.1">
    <property type="nucleotide sequence ID" value="NZ_WHOE01000011.1"/>
</dbReference>
<dbReference type="InterPro" id="IPR021130">
    <property type="entry name" value="PRib-ATP_PPHydrolase-like"/>
</dbReference>
<name>A0A6A7JZR9_LACHE</name>
<accession>A0A6A7JZR9</accession>
<dbReference type="AlphaFoldDB" id="A0A6A7JZR9"/>
<dbReference type="Proteomes" id="UP000430466">
    <property type="component" value="Unassembled WGS sequence"/>
</dbReference>